<dbReference type="GO" id="GO:0000976">
    <property type="term" value="F:transcription cis-regulatory region binding"/>
    <property type="evidence" value="ECO:0007669"/>
    <property type="project" value="TreeGrafter"/>
</dbReference>
<dbReference type="PANTHER" id="PTHR30055:SF187">
    <property type="entry name" value="TRANSCRIPTIONAL REGULATORY PROTEIN"/>
    <property type="match status" value="1"/>
</dbReference>
<protein>
    <submittedName>
        <fullName evidence="4">Transcriptional regulatory protein</fullName>
    </submittedName>
</protein>
<keyword evidence="1 2" id="KW-0238">DNA-binding</keyword>
<proteinExistence type="predicted"/>
<sequence>MAATRTTARAGGDRRAAIIEAALNRFLSQGIDATALRQIQRDAGVSNGSFFHHFPSKEVLAAAVYVDCVTRYQQALLKDLARYPDAESAVRGIVGMHLSWCTEHPEMARFLITMTEPAVHRAAADELRSHNERFATAVQTWWRPHAHYGALRPLSPAHSQALWLGPAQELVRAWLLGNLAAPPNAADAAILADAAWLCLRAGPAG</sequence>
<gene>
    <name evidence="4" type="ORF">SHTP_3913</name>
</gene>
<evidence type="ECO:0000256" key="1">
    <source>
        <dbReference type="ARBA" id="ARBA00023125"/>
    </source>
</evidence>
<dbReference type="Pfam" id="PF00440">
    <property type="entry name" value="TetR_N"/>
    <property type="match status" value="1"/>
</dbReference>
<feature type="domain" description="HTH tetR-type" evidence="3">
    <location>
        <begin position="12"/>
        <end position="72"/>
    </location>
</feature>
<dbReference type="SUPFAM" id="SSF48498">
    <property type="entry name" value="Tetracyclin repressor-like, C-terminal domain"/>
    <property type="match status" value="1"/>
</dbReference>
<dbReference type="InterPro" id="IPR050109">
    <property type="entry name" value="HTH-type_TetR-like_transc_reg"/>
</dbReference>
<evidence type="ECO:0000313" key="4">
    <source>
        <dbReference type="EMBL" id="BAV42885.1"/>
    </source>
</evidence>
<name>A0A1B4Y752_MYCUL</name>
<feature type="DNA-binding region" description="H-T-H motif" evidence="2">
    <location>
        <begin position="35"/>
        <end position="54"/>
    </location>
</feature>
<dbReference type="RefSeq" id="WP_012393028.1">
    <property type="nucleotide sequence ID" value="NZ_AP017624.1"/>
</dbReference>
<dbReference type="EMBL" id="AP017624">
    <property type="protein sequence ID" value="BAV42885.1"/>
    <property type="molecule type" value="Genomic_DNA"/>
</dbReference>
<evidence type="ECO:0000259" key="3">
    <source>
        <dbReference type="PROSITE" id="PS50977"/>
    </source>
</evidence>
<dbReference type="InterPro" id="IPR001647">
    <property type="entry name" value="HTH_TetR"/>
</dbReference>
<dbReference type="GO" id="GO:0003700">
    <property type="term" value="F:DNA-binding transcription factor activity"/>
    <property type="evidence" value="ECO:0007669"/>
    <property type="project" value="TreeGrafter"/>
</dbReference>
<dbReference type="InterPro" id="IPR036271">
    <property type="entry name" value="Tet_transcr_reg_TetR-rel_C_sf"/>
</dbReference>
<evidence type="ECO:0000313" key="5">
    <source>
        <dbReference type="Proteomes" id="UP000218067"/>
    </source>
</evidence>
<dbReference type="PROSITE" id="PS50977">
    <property type="entry name" value="HTH_TETR_2"/>
    <property type="match status" value="1"/>
</dbReference>
<reference evidence="4 5" key="1">
    <citation type="submission" date="2016-08" db="EMBL/GenBank/DDBJ databases">
        <title>Complete genome sequence of Mycobacterium shinshuense, a subspecies of M. ulcerans.</title>
        <authorList>
            <person name="Yoshida M."/>
            <person name="Ogura Y."/>
            <person name="Hayashi T."/>
            <person name="Hoshino Y."/>
        </authorList>
    </citation>
    <scope>NUCLEOTIDE SEQUENCE [LARGE SCALE GENOMIC DNA]</scope>
    <source>
        <strain evidence="5">ATCC 33728</strain>
    </source>
</reference>
<accession>A0A1B4Y752</accession>
<organism evidence="4 5">
    <name type="scientific">Mycobacterium ulcerans subsp. shinshuense</name>
    <dbReference type="NCBI Taxonomy" id="1124626"/>
    <lineage>
        <taxon>Bacteria</taxon>
        <taxon>Bacillati</taxon>
        <taxon>Actinomycetota</taxon>
        <taxon>Actinomycetes</taxon>
        <taxon>Mycobacteriales</taxon>
        <taxon>Mycobacteriaceae</taxon>
        <taxon>Mycobacterium</taxon>
        <taxon>Mycobacterium ulcerans group</taxon>
    </lineage>
</organism>
<dbReference type="SUPFAM" id="SSF46689">
    <property type="entry name" value="Homeodomain-like"/>
    <property type="match status" value="1"/>
</dbReference>
<dbReference type="Proteomes" id="UP000218067">
    <property type="component" value="Chromosome"/>
</dbReference>
<dbReference type="AlphaFoldDB" id="A0A1B4Y752"/>
<dbReference type="PRINTS" id="PR00455">
    <property type="entry name" value="HTHTETR"/>
</dbReference>
<dbReference type="Gene3D" id="1.10.357.10">
    <property type="entry name" value="Tetracycline Repressor, domain 2"/>
    <property type="match status" value="1"/>
</dbReference>
<dbReference type="InterPro" id="IPR009057">
    <property type="entry name" value="Homeodomain-like_sf"/>
</dbReference>
<dbReference type="GeneID" id="93438484"/>
<evidence type="ECO:0000256" key="2">
    <source>
        <dbReference type="PROSITE-ProRule" id="PRU00335"/>
    </source>
</evidence>
<dbReference type="PANTHER" id="PTHR30055">
    <property type="entry name" value="HTH-TYPE TRANSCRIPTIONAL REGULATOR RUTR"/>
    <property type="match status" value="1"/>
</dbReference>